<dbReference type="GO" id="GO:0031594">
    <property type="term" value="C:neuromuscular junction"/>
    <property type="evidence" value="ECO:0007669"/>
    <property type="project" value="InterPro"/>
</dbReference>
<dbReference type="GO" id="GO:0098839">
    <property type="term" value="C:postsynaptic density membrane"/>
    <property type="evidence" value="ECO:0007669"/>
    <property type="project" value="TreeGrafter"/>
</dbReference>
<dbReference type="GO" id="GO:0043005">
    <property type="term" value="C:neuron projection"/>
    <property type="evidence" value="ECO:0007669"/>
    <property type="project" value="InterPro"/>
</dbReference>
<dbReference type="GO" id="GO:0007268">
    <property type="term" value="P:chemical synaptic transmission"/>
    <property type="evidence" value="ECO:0007669"/>
    <property type="project" value="InterPro"/>
</dbReference>
<dbReference type="SUPFAM" id="SSF50156">
    <property type="entry name" value="PDZ domain-like"/>
    <property type="match status" value="3"/>
</dbReference>
<dbReference type="GO" id="GO:0097113">
    <property type="term" value="P:AMPA glutamate receptor clustering"/>
    <property type="evidence" value="ECO:0007669"/>
    <property type="project" value="TreeGrafter"/>
</dbReference>
<dbReference type="PANTHER" id="PTHR23119:SF33">
    <property type="entry name" value="DISKS LARGE HOMOLOG 4"/>
    <property type="match status" value="1"/>
</dbReference>
<dbReference type="PROSITE" id="PS50002">
    <property type="entry name" value="SH3"/>
    <property type="match status" value="1"/>
</dbReference>
<evidence type="ECO:0008006" key="12">
    <source>
        <dbReference type="Google" id="ProtNLM"/>
    </source>
</evidence>
<dbReference type="InterPro" id="IPR019590">
    <property type="entry name" value="DLG1_PEST_dom"/>
</dbReference>
<dbReference type="GO" id="GO:0035255">
    <property type="term" value="F:ionotropic glutamate receptor binding"/>
    <property type="evidence" value="ECO:0007669"/>
    <property type="project" value="TreeGrafter"/>
</dbReference>
<accession>A0AAY4DE82</accession>
<dbReference type="PANTHER" id="PTHR23119">
    <property type="entry name" value="DISCS LARGE"/>
    <property type="match status" value="1"/>
</dbReference>
<dbReference type="SUPFAM" id="SSF50044">
    <property type="entry name" value="SH3-domain"/>
    <property type="match status" value="1"/>
</dbReference>
<dbReference type="GO" id="GO:0016323">
    <property type="term" value="C:basolateral plasma membrane"/>
    <property type="evidence" value="ECO:0007669"/>
    <property type="project" value="TreeGrafter"/>
</dbReference>
<dbReference type="Pfam" id="PF00595">
    <property type="entry name" value="PDZ"/>
    <property type="match status" value="3"/>
</dbReference>
<dbReference type="PROSITE" id="PS00856">
    <property type="entry name" value="GUANYLATE_KINASE_1"/>
    <property type="match status" value="1"/>
</dbReference>
<dbReference type="AlphaFoldDB" id="A0AAY4DE82"/>
<dbReference type="InterPro" id="IPR036028">
    <property type="entry name" value="SH3-like_dom_sf"/>
</dbReference>
<reference evidence="10" key="3">
    <citation type="submission" date="2025-09" db="UniProtKB">
        <authorList>
            <consortium name="Ensembl"/>
        </authorList>
    </citation>
    <scope>IDENTIFICATION</scope>
</reference>
<dbReference type="FunFam" id="2.30.42.10:FF:000001">
    <property type="entry name" value="Disks large homolog 1 isoform 2"/>
    <property type="match status" value="1"/>
</dbReference>
<dbReference type="CDD" id="cd06795">
    <property type="entry name" value="PDZ3_Dlg1-2-4-like"/>
    <property type="match status" value="1"/>
</dbReference>
<dbReference type="InterPro" id="IPR036034">
    <property type="entry name" value="PDZ_sf"/>
</dbReference>
<dbReference type="PIRSF" id="PIRSF001741">
    <property type="entry name" value="MAGUK_DLGH"/>
    <property type="match status" value="1"/>
</dbReference>
<dbReference type="SMART" id="SM00228">
    <property type="entry name" value="PDZ"/>
    <property type="match status" value="3"/>
</dbReference>
<dbReference type="GO" id="GO:0098970">
    <property type="term" value="P:postsynaptic neurotransmitter receptor diffusion trapping"/>
    <property type="evidence" value="ECO:0007669"/>
    <property type="project" value="TreeGrafter"/>
</dbReference>
<evidence type="ECO:0000259" key="8">
    <source>
        <dbReference type="PROSITE" id="PS50052"/>
    </source>
</evidence>
<dbReference type="InterPro" id="IPR008145">
    <property type="entry name" value="GK/Ca_channel_bsu"/>
</dbReference>
<dbReference type="InterPro" id="IPR001478">
    <property type="entry name" value="PDZ"/>
</dbReference>
<dbReference type="CDD" id="cd06723">
    <property type="entry name" value="PDZ1_Dlg1-2-4-like"/>
    <property type="match status" value="1"/>
</dbReference>
<dbReference type="CDD" id="cd06724">
    <property type="entry name" value="PDZ2_Dlg1-2-4-like"/>
    <property type="match status" value="1"/>
</dbReference>
<reference evidence="10 11" key="1">
    <citation type="submission" date="2020-06" db="EMBL/GenBank/DDBJ databases">
        <authorList>
            <consortium name="Wellcome Sanger Institute Data Sharing"/>
        </authorList>
    </citation>
    <scope>NUCLEOTIDE SEQUENCE [LARGE SCALE GENOMIC DNA]</scope>
</reference>
<keyword evidence="4" id="KW-0677">Repeat</keyword>
<dbReference type="FunFam" id="3.30.63.10:FF:000001">
    <property type="entry name" value="Disks large homolog 1 isoform 2"/>
    <property type="match status" value="1"/>
</dbReference>
<dbReference type="SMART" id="SM01277">
    <property type="entry name" value="MAGUK_N_PEST"/>
    <property type="match status" value="1"/>
</dbReference>
<feature type="domain" description="Guanylate kinase-like" evidence="8">
    <location>
        <begin position="631"/>
        <end position="806"/>
    </location>
</feature>
<evidence type="ECO:0000256" key="5">
    <source>
        <dbReference type="ARBA" id="ARBA00023136"/>
    </source>
</evidence>
<keyword evidence="11" id="KW-1185">Reference proteome</keyword>
<feature type="domain" description="PDZ" evidence="9">
    <location>
        <begin position="404"/>
        <end position="485"/>
    </location>
</feature>
<dbReference type="Gene3D" id="2.30.30.40">
    <property type="entry name" value="SH3 Domains"/>
    <property type="match status" value="1"/>
</dbReference>
<dbReference type="FunFam" id="2.30.42.10:FF:000049">
    <property type="entry name" value="disks large homolog 1 isoform X1"/>
    <property type="match status" value="1"/>
</dbReference>
<evidence type="ECO:0000256" key="6">
    <source>
        <dbReference type="PROSITE-ProRule" id="PRU00192"/>
    </source>
</evidence>
<keyword evidence="5" id="KW-0472">Membrane</keyword>
<dbReference type="Gene3D" id="3.30.63.10">
    <property type="entry name" value="Guanylate Kinase phosphate binding domain"/>
    <property type="match status" value="1"/>
</dbReference>
<dbReference type="Ensembl" id="ENSDCDT00010053923.1">
    <property type="protein sequence ID" value="ENSDCDP00010043847.1"/>
    <property type="gene ID" value="ENSDCDG00010017716.1"/>
</dbReference>
<dbReference type="FunFam" id="2.30.30.40:FF:000047">
    <property type="entry name" value="Disks large homolog 2 isoform 3"/>
    <property type="match status" value="1"/>
</dbReference>
<evidence type="ECO:0000259" key="9">
    <source>
        <dbReference type="PROSITE" id="PS50106"/>
    </source>
</evidence>
<dbReference type="InterPro" id="IPR001452">
    <property type="entry name" value="SH3_domain"/>
</dbReference>
<gene>
    <name evidence="10" type="primary">GALNT5</name>
</gene>
<dbReference type="PROSITE" id="PS50106">
    <property type="entry name" value="PDZ"/>
    <property type="match status" value="3"/>
</dbReference>
<dbReference type="Pfam" id="PF10600">
    <property type="entry name" value="PDZ_assoc"/>
    <property type="match status" value="1"/>
</dbReference>
<evidence type="ECO:0000256" key="4">
    <source>
        <dbReference type="ARBA" id="ARBA00022737"/>
    </source>
</evidence>
<dbReference type="Proteomes" id="UP000694580">
    <property type="component" value="Chromosome 6"/>
</dbReference>
<dbReference type="GeneTree" id="ENSGT00940000157956"/>
<dbReference type="InterPro" id="IPR027417">
    <property type="entry name" value="P-loop_NTPase"/>
</dbReference>
<dbReference type="GO" id="GO:0019901">
    <property type="term" value="F:protein kinase binding"/>
    <property type="evidence" value="ECO:0007669"/>
    <property type="project" value="TreeGrafter"/>
</dbReference>
<evidence type="ECO:0000256" key="1">
    <source>
        <dbReference type="ARBA" id="ARBA00004170"/>
    </source>
</evidence>
<dbReference type="Gene3D" id="2.30.42.10">
    <property type="match status" value="3"/>
</dbReference>
<dbReference type="InterPro" id="IPR019583">
    <property type="entry name" value="DLG1-4_PDZ_assoc"/>
</dbReference>
<comment type="similarity">
    <text evidence="2">Belongs to the MAGUK family.</text>
</comment>
<evidence type="ECO:0000313" key="11">
    <source>
        <dbReference type="Proteomes" id="UP000694580"/>
    </source>
</evidence>
<dbReference type="SUPFAM" id="SSF52540">
    <property type="entry name" value="P-loop containing nucleoside triphosphate hydrolases"/>
    <property type="match status" value="1"/>
</dbReference>
<dbReference type="FunFam" id="2.30.42.10:FF:000002">
    <property type="entry name" value="Disks large homolog 4 isoform 2"/>
    <property type="match status" value="1"/>
</dbReference>
<dbReference type="FunFam" id="3.40.50.300:FF:001402">
    <property type="entry name" value="Discs, large homolog 3 (Drosophila)"/>
    <property type="match status" value="1"/>
</dbReference>
<dbReference type="InterPro" id="IPR020590">
    <property type="entry name" value="Guanylate_kinase_CS"/>
</dbReference>
<feature type="domain" description="PDZ" evidence="9">
    <location>
        <begin position="251"/>
        <end position="338"/>
    </location>
</feature>
<dbReference type="InterPro" id="IPR016313">
    <property type="entry name" value="DLG1-like"/>
</dbReference>
<proteinExistence type="inferred from homology"/>
<dbReference type="InterPro" id="IPR050614">
    <property type="entry name" value="Synaptic_Scaffolding_LAP-MAGUK"/>
</dbReference>
<dbReference type="CDD" id="cd00071">
    <property type="entry name" value="GMPK"/>
    <property type="match status" value="1"/>
</dbReference>
<evidence type="ECO:0000259" key="7">
    <source>
        <dbReference type="PROSITE" id="PS50002"/>
    </source>
</evidence>
<dbReference type="InterPro" id="IPR008144">
    <property type="entry name" value="Guanylate_kin-like_dom"/>
</dbReference>
<dbReference type="GO" id="GO:0045197">
    <property type="term" value="P:establishment or maintenance of epithelial cell apical/basal polarity"/>
    <property type="evidence" value="ECO:0007669"/>
    <property type="project" value="TreeGrafter"/>
</dbReference>
<dbReference type="Pfam" id="PF00625">
    <property type="entry name" value="Guanylate_kin"/>
    <property type="match status" value="1"/>
</dbReference>
<dbReference type="GO" id="GO:0098609">
    <property type="term" value="P:cell-cell adhesion"/>
    <property type="evidence" value="ECO:0007669"/>
    <property type="project" value="TreeGrafter"/>
</dbReference>
<feature type="domain" description="PDZ" evidence="9">
    <location>
        <begin position="156"/>
        <end position="243"/>
    </location>
</feature>
<feature type="domain" description="SH3" evidence="7">
    <location>
        <begin position="519"/>
        <end position="589"/>
    </location>
</feature>
<sequence length="821" mass="90777">MPPSLRNLKCFSPVMCQCKLICSNRTLSLMFGCKKYRYQDEETPPLEHSPAHLTHGKSAEMLHTSDKNLAAMDTLHGYAPHTHISPVKEETLMSRLTNLSHIRPLLRSPPSPLFCLSVPPPSRPGHANSPPVVVNTDTLDGSPYVNGTEGEIEYEEITLERGNSGLGFSIAGGTDNPHVGDDPSIFITKIIPGGAAAQDGRLSVNDCILFVNDVDVREVTHSQAVEALKEAGAVVRLYVLRRKPVAEKVTEIKLIKGPKGLGFSIAGGVGNQHIPGDNSIYVTKIIEGGAAHKDGRLQIGDKILAVNNVCLEDVMHEDAVGALKNTGEVVYLRVAKPNNLYLTNTYNPPDLTSTYSPHMDTDLGHPNFLGSDYPQALTPTSPSRFSPVLHGLLGDDDFPRDPRRVLIHRGSTGLGFNIVGGEDGEGIFISFILAGGPADLSGELRKGDQILSVNGVDLRSATHEQAAAALKNAGQTVTIIAQYRPEEYSRFEAKIHDLREQLMNSSLGSGTTTLRSNPKRGFYIRALFDYDKTADCGLLSQAVSFKFGDVLHVLDCGDEEWWQARRVSPQGEGEEVGFIPSKRRSVCREKLVRIPMRGPEPMRSVKVFCVSGRDETGHSYEMVTQVEVHYARPIIILGPVKDRVNDDLLSEFPDKFGSCVPHTTRPKREYEVDGRDYHFVSSREQMEKDIQSHRFIEAGQYNSHLYGTSVQSVREVAEQGKHCILDVSANAVRRLQAAQLHPIAIFVRPKSLENVLEINPRLMEEQARKGMDRAVKLEQDFLECFSAVVEGDSFEEVYHKVKTVIEEQSGPYIWIPTRERL</sequence>
<dbReference type="SMART" id="SM00326">
    <property type="entry name" value="SH3"/>
    <property type="match status" value="1"/>
</dbReference>
<keyword evidence="3 6" id="KW-0728">SH3 domain</keyword>
<comment type="subcellular location">
    <subcellularLocation>
        <location evidence="1">Membrane</location>
        <topology evidence="1">Peripheral membrane protein</topology>
    </subcellularLocation>
</comment>
<evidence type="ECO:0000313" key="10">
    <source>
        <dbReference type="Ensembl" id="ENSDCDP00010043847.1"/>
    </source>
</evidence>
<protein>
    <recommendedName>
        <fullName evidence="12">Discs, large homolog 4a (Drosophila)</fullName>
    </recommendedName>
</protein>
<dbReference type="PROSITE" id="PS50052">
    <property type="entry name" value="GUANYLATE_KINASE_2"/>
    <property type="match status" value="1"/>
</dbReference>
<dbReference type="Pfam" id="PF00018">
    <property type="entry name" value="SH3_1"/>
    <property type="match status" value="1"/>
</dbReference>
<evidence type="ECO:0000256" key="2">
    <source>
        <dbReference type="ARBA" id="ARBA00007014"/>
    </source>
</evidence>
<dbReference type="Gene3D" id="3.40.50.300">
    <property type="entry name" value="P-loop containing nucleotide triphosphate hydrolases"/>
    <property type="match status" value="1"/>
</dbReference>
<organism evidence="10 11">
    <name type="scientific">Denticeps clupeoides</name>
    <name type="common">denticle herring</name>
    <dbReference type="NCBI Taxonomy" id="299321"/>
    <lineage>
        <taxon>Eukaryota</taxon>
        <taxon>Metazoa</taxon>
        <taxon>Chordata</taxon>
        <taxon>Craniata</taxon>
        <taxon>Vertebrata</taxon>
        <taxon>Euteleostomi</taxon>
        <taxon>Actinopterygii</taxon>
        <taxon>Neopterygii</taxon>
        <taxon>Teleostei</taxon>
        <taxon>Clupei</taxon>
        <taxon>Clupeiformes</taxon>
        <taxon>Denticipitoidei</taxon>
        <taxon>Denticipitidae</taxon>
        <taxon>Denticeps</taxon>
    </lineage>
</organism>
<reference evidence="10" key="2">
    <citation type="submission" date="2025-08" db="UniProtKB">
        <authorList>
            <consortium name="Ensembl"/>
        </authorList>
    </citation>
    <scope>IDENTIFICATION</scope>
</reference>
<dbReference type="Pfam" id="PF10608">
    <property type="entry name" value="MAGUK_N_PEST"/>
    <property type="match status" value="1"/>
</dbReference>
<name>A0AAY4DE82_9TELE</name>
<dbReference type="SMART" id="SM00072">
    <property type="entry name" value="GuKc"/>
    <property type="match status" value="1"/>
</dbReference>
<evidence type="ECO:0000256" key="3">
    <source>
        <dbReference type="ARBA" id="ARBA00022443"/>
    </source>
</evidence>